<accession>A0A4Z2I539</accession>
<sequence>MHSSDATVSARNLVDSARLNLVGIWSMRLPCGGSGGEEGGGGSERKGVKDFTVFLQILFHPTQKTNMRNATRNLRLTAFKEHHVLH</sequence>
<proteinExistence type="predicted"/>
<organism evidence="1 2">
    <name type="scientific">Liparis tanakae</name>
    <name type="common">Tanaka's snailfish</name>
    <dbReference type="NCBI Taxonomy" id="230148"/>
    <lineage>
        <taxon>Eukaryota</taxon>
        <taxon>Metazoa</taxon>
        <taxon>Chordata</taxon>
        <taxon>Craniata</taxon>
        <taxon>Vertebrata</taxon>
        <taxon>Euteleostomi</taxon>
        <taxon>Actinopterygii</taxon>
        <taxon>Neopterygii</taxon>
        <taxon>Teleostei</taxon>
        <taxon>Neoteleostei</taxon>
        <taxon>Acanthomorphata</taxon>
        <taxon>Eupercaria</taxon>
        <taxon>Perciformes</taxon>
        <taxon>Cottioidei</taxon>
        <taxon>Cottales</taxon>
        <taxon>Liparidae</taxon>
        <taxon>Liparis</taxon>
    </lineage>
</organism>
<evidence type="ECO:0000313" key="2">
    <source>
        <dbReference type="Proteomes" id="UP000314294"/>
    </source>
</evidence>
<dbReference type="EMBL" id="SRLO01000138">
    <property type="protein sequence ID" value="TNN72372.1"/>
    <property type="molecule type" value="Genomic_DNA"/>
</dbReference>
<keyword evidence="2" id="KW-1185">Reference proteome</keyword>
<protein>
    <submittedName>
        <fullName evidence="1">Uncharacterized protein</fullName>
    </submittedName>
</protein>
<reference evidence="1 2" key="1">
    <citation type="submission" date="2019-03" db="EMBL/GenBank/DDBJ databases">
        <title>First draft genome of Liparis tanakae, snailfish: a comprehensive survey of snailfish specific genes.</title>
        <authorList>
            <person name="Kim W."/>
            <person name="Song I."/>
            <person name="Jeong J.-H."/>
            <person name="Kim D."/>
            <person name="Kim S."/>
            <person name="Ryu S."/>
            <person name="Song J.Y."/>
            <person name="Lee S.K."/>
        </authorList>
    </citation>
    <scope>NUCLEOTIDE SEQUENCE [LARGE SCALE GENOMIC DNA]</scope>
    <source>
        <tissue evidence="1">Muscle</tissue>
    </source>
</reference>
<dbReference type="AlphaFoldDB" id="A0A4Z2I539"/>
<gene>
    <name evidence="1" type="ORF">EYF80_017411</name>
</gene>
<name>A0A4Z2I539_9TELE</name>
<comment type="caution">
    <text evidence="1">The sequence shown here is derived from an EMBL/GenBank/DDBJ whole genome shotgun (WGS) entry which is preliminary data.</text>
</comment>
<dbReference type="Proteomes" id="UP000314294">
    <property type="component" value="Unassembled WGS sequence"/>
</dbReference>
<evidence type="ECO:0000313" key="1">
    <source>
        <dbReference type="EMBL" id="TNN72372.1"/>
    </source>
</evidence>